<name>A0A5A9GLV3_AZOLI</name>
<dbReference type="EMBL" id="VTTN01000006">
    <property type="protein sequence ID" value="KAA0595416.1"/>
    <property type="molecule type" value="Genomic_DNA"/>
</dbReference>
<evidence type="ECO:0000313" key="1">
    <source>
        <dbReference type="EMBL" id="KAA0595416.1"/>
    </source>
</evidence>
<evidence type="ECO:0008006" key="3">
    <source>
        <dbReference type="Google" id="ProtNLM"/>
    </source>
</evidence>
<reference evidence="1 2" key="1">
    <citation type="submission" date="2019-08" db="EMBL/GenBank/DDBJ databases">
        <authorList>
            <person name="Grouzdev D."/>
            <person name="Tikhonova E."/>
            <person name="Kravchenko I."/>
        </authorList>
    </citation>
    <scope>NUCLEOTIDE SEQUENCE [LARGE SCALE GENOMIC DNA]</scope>
    <source>
        <strain evidence="1 2">59b</strain>
    </source>
</reference>
<evidence type="ECO:0000313" key="2">
    <source>
        <dbReference type="Proteomes" id="UP000324927"/>
    </source>
</evidence>
<comment type="caution">
    <text evidence="1">The sequence shown here is derived from an EMBL/GenBank/DDBJ whole genome shotgun (WGS) entry which is preliminary data.</text>
</comment>
<keyword evidence="2" id="KW-1185">Reference proteome</keyword>
<dbReference type="SUPFAM" id="SSF56219">
    <property type="entry name" value="DNase I-like"/>
    <property type="match status" value="1"/>
</dbReference>
<gene>
    <name evidence="1" type="ORF">FZ942_17510</name>
</gene>
<protein>
    <recommendedName>
        <fullName evidence="3">Endonuclease/exonuclease/phosphatase domain-containing protein</fullName>
    </recommendedName>
</protein>
<dbReference type="InterPro" id="IPR036691">
    <property type="entry name" value="Endo/exonu/phosph_ase_sf"/>
</dbReference>
<accession>A0A5A9GLV3</accession>
<dbReference type="OrthoDB" id="9898480at2"/>
<proteinExistence type="predicted"/>
<dbReference type="AlphaFoldDB" id="A0A5A9GLV3"/>
<dbReference type="Proteomes" id="UP000324927">
    <property type="component" value="Unassembled WGS sequence"/>
</dbReference>
<dbReference type="RefSeq" id="WP_149232357.1">
    <property type="nucleotide sequence ID" value="NZ_JALJXJ010000007.1"/>
</dbReference>
<dbReference type="Gene3D" id="3.60.10.10">
    <property type="entry name" value="Endonuclease/exonuclease/phosphatase"/>
    <property type="match status" value="1"/>
</dbReference>
<organism evidence="1 2">
    <name type="scientific">Azospirillum lipoferum</name>
    <dbReference type="NCBI Taxonomy" id="193"/>
    <lineage>
        <taxon>Bacteria</taxon>
        <taxon>Pseudomonadati</taxon>
        <taxon>Pseudomonadota</taxon>
        <taxon>Alphaproteobacteria</taxon>
        <taxon>Rhodospirillales</taxon>
        <taxon>Azospirillaceae</taxon>
        <taxon>Azospirillum</taxon>
    </lineage>
</organism>
<sequence length="425" mass="46536">MLTILVWNIEMYGAKFTGNTPVDNLCRMIRDQMIAVIMAKSEAQVVMVQEVRENGIVRLPVVTNLLNSLDQTDWHFDVVKGAVSTGDYPTFDDLFFSQNANNEGYAVFWRGNAVTLQTTAQSQSYGMDATDHSTTADHVIGLVNEGYRFNWVPDGNQMGIAFKGTDTAPDKGLIGFPYSNIPNIVGDDEKDANILSRVNTRRPVMVTVTCNEISFPVVAYHAPVHLNSSIAGTIATMAAGDLCSRTVTGAYNTNAVRVFAGDLNLKTFANGLSAAGMATTAGLTRTMIQNDGDSPATMVRPIDYFNAEYNDDSYLYTARDFAFGSEVVNSVGIYDPVGVLYADRTLAEILTSNEGIMDLLFDERSYIAHLPLPNQELEGGEWPDVLAQYLGVLDGTVSETDQINICSVFYRIFVSDHIPVQITLT</sequence>